<dbReference type="PANTHER" id="PTHR31123">
    <property type="entry name" value="ACCUMULATION OF DYADS PROTEIN 2-RELATED"/>
    <property type="match status" value="1"/>
</dbReference>
<comment type="similarity">
    <text evidence="2">Belongs to the acetate uptake transporter (AceTr) (TC 2.A.96) family.</text>
</comment>
<evidence type="ECO:0000256" key="4">
    <source>
        <dbReference type="ARBA" id="ARBA00022989"/>
    </source>
</evidence>
<protein>
    <recommendedName>
        <fullName evidence="9">GPR1/FUN34/YaaH-class plasma membrane protein</fullName>
    </recommendedName>
</protein>
<evidence type="ECO:0000256" key="3">
    <source>
        <dbReference type="ARBA" id="ARBA00022692"/>
    </source>
</evidence>
<dbReference type="EMBL" id="KZ107845">
    <property type="protein sequence ID" value="OSS48714.1"/>
    <property type="molecule type" value="Genomic_DNA"/>
</dbReference>
<dbReference type="AlphaFoldDB" id="A0A1Y2LXU0"/>
<comment type="subcellular location">
    <subcellularLocation>
        <location evidence="1">Membrane</location>
        <topology evidence="1">Multi-pass membrane protein</topology>
    </subcellularLocation>
</comment>
<keyword evidence="4 6" id="KW-1133">Transmembrane helix</keyword>
<organism evidence="7 8">
    <name type="scientific">Epicoccum nigrum</name>
    <name type="common">Soil fungus</name>
    <name type="synonym">Epicoccum purpurascens</name>
    <dbReference type="NCBI Taxonomy" id="105696"/>
    <lineage>
        <taxon>Eukaryota</taxon>
        <taxon>Fungi</taxon>
        <taxon>Dikarya</taxon>
        <taxon>Ascomycota</taxon>
        <taxon>Pezizomycotina</taxon>
        <taxon>Dothideomycetes</taxon>
        <taxon>Pleosporomycetidae</taxon>
        <taxon>Pleosporales</taxon>
        <taxon>Pleosporineae</taxon>
        <taxon>Didymellaceae</taxon>
        <taxon>Epicoccum</taxon>
    </lineage>
</organism>
<evidence type="ECO:0000313" key="7">
    <source>
        <dbReference type="EMBL" id="OSS48714.1"/>
    </source>
</evidence>
<dbReference type="PANTHER" id="PTHR31123:SF4">
    <property type="entry name" value="PROTEIN ALCS"/>
    <property type="match status" value="1"/>
</dbReference>
<dbReference type="GO" id="GO:0015123">
    <property type="term" value="F:acetate transmembrane transporter activity"/>
    <property type="evidence" value="ECO:0007669"/>
    <property type="project" value="TreeGrafter"/>
</dbReference>
<dbReference type="STRING" id="105696.A0A1Y2LXU0"/>
<dbReference type="Pfam" id="PF01184">
    <property type="entry name" value="Gpr1_Fun34_YaaH"/>
    <property type="match status" value="1"/>
</dbReference>
<keyword evidence="3 6" id="KW-0812">Transmembrane</keyword>
<feature type="transmembrane region" description="Helical" evidence="6">
    <location>
        <begin position="63"/>
        <end position="87"/>
    </location>
</feature>
<dbReference type="OMA" id="FGALAMN"/>
<gene>
    <name evidence="7" type="ORF">B5807_06812</name>
</gene>
<evidence type="ECO:0000256" key="5">
    <source>
        <dbReference type="ARBA" id="ARBA00023136"/>
    </source>
</evidence>
<name>A0A1Y2LXU0_EPING</name>
<evidence type="ECO:0000256" key="2">
    <source>
        <dbReference type="ARBA" id="ARBA00005587"/>
    </source>
</evidence>
<evidence type="ECO:0000256" key="6">
    <source>
        <dbReference type="SAM" id="Phobius"/>
    </source>
</evidence>
<keyword evidence="8" id="KW-1185">Reference proteome</keyword>
<dbReference type="Proteomes" id="UP000193240">
    <property type="component" value="Unassembled WGS sequence"/>
</dbReference>
<dbReference type="GO" id="GO:0005886">
    <property type="term" value="C:plasma membrane"/>
    <property type="evidence" value="ECO:0007669"/>
    <property type="project" value="TreeGrafter"/>
</dbReference>
<evidence type="ECO:0000313" key="8">
    <source>
        <dbReference type="Proteomes" id="UP000193240"/>
    </source>
</evidence>
<dbReference type="InterPro" id="IPR000791">
    <property type="entry name" value="Gpr1/Fun34/SatP-like"/>
</dbReference>
<evidence type="ECO:0008006" key="9">
    <source>
        <dbReference type="Google" id="ProtNLM"/>
    </source>
</evidence>
<reference evidence="7 8" key="1">
    <citation type="journal article" date="2017" name="Genome Announc.">
        <title>Genome sequence of the saprophytic ascomycete Epicoccum nigrum ICMP 19927 strain isolated from New Zealand.</title>
        <authorList>
            <person name="Fokin M."/>
            <person name="Fleetwood D."/>
            <person name="Weir B.S."/>
            <person name="Villas-Boas S.G."/>
        </authorList>
    </citation>
    <scope>NUCLEOTIDE SEQUENCE [LARGE SCALE GENOMIC DNA]</scope>
    <source>
        <strain evidence="7 8">ICMP 19927</strain>
    </source>
</reference>
<dbReference type="InParanoid" id="A0A1Y2LXU0"/>
<dbReference type="InterPro" id="IPR051633">
    <property type="entry name" value="AceTr"/>
</dbReference>
<sequence length="281" mass="30358">MSEVHKVDHEMREHNGHNIIGNGAELSRQVTVALSPEQYERLFFQPSAPRRGDLAKRFANPTLLGLVGFLVPYTSTILILCGFQGAVAPQSLIGLSGDYYFFGCIAMVFAGIAEFVLGNTFPMAVFLIYGAHWGSLAYNQDPSHQTISGFEELGGANGVAYNSSQGFHNVSMAIASFVFFIGTFRVNAFFTLTFFGLIMLFSFIAAADFRVGHATTAADVAHIEKLLHIAGGFGFLGLVSGWYLAILTACEAVGIPCPLPVLDLSSKVFPKKDPMVNGELN</sequence>
<keyword evidence="5 6" id="KW-0472">Membrane</keyword>
<evidence type="ECO:0000256" key="1">
    <source>
        <dbReference type="ARBA" id="ARBA00004141"/>
    </source>
</evidence>
<accession>A0A1Y2LXU0</accession>
<feature type="transmembrane region" description="Helical" evidence="6">
    <location>
        <begin position="186"/>
        <end position="206"/>
    </location>
</feature>
<proteinExistence type="inferred from homology"/>
<feature type="transmembrane region" description="Helical" evidence="6">
    <location>
        <begin position="226"/>
        <end position="246"/>
    </location>
</feature>